<dbReference type="InterPro" id="IPR022037">
    <property type="entry name" value="DUF3606"/>
</dbReference>
<gene>
    <name evidence="2" type="ORF">CI1B_53500</name>
</gene>
<organism evidence="2 3">
    <name type="scientific">Bradyrhizobium ivorense</name>
    <dbReference type="NCBI Taxonomy" id="2511166"/>
    <lineage>
        <taxon>Bacteria</taxon>
        <taxon>Pseudomonadati</taxon>
        <taxon>Pseudomonadota</taxon>
        <taxon>Alphaproteobacteria</taxon>
        <taxon>Hyphomicrobiales</taxon>
        <taxon>Nitrobacteraceae</taxon>
        <taxon>Bradyrhizobium</taxon>
    </lineage>
</organism>
<evidence type="ECO:0008006" key="4">
    <source>
        <dbReference type="Google" id="ProtNLM"/>
    </source>
</evidence>
<keyword evidence="3" id="KW-1185">Reference proteome</keyword>
<feature type="region of interest" description="Disordered" evidence="1">
    <location>
        <begin position="56"/>
        <end position="85"/>
    </location>
</feature>
<dbReference type="Proteomes" id="UP000328092">
    <property type="component" value="Unassembled WGS sequence"/>
</dbReference>
<dbReference type="EMBL" id="CAADFC020000020">
    <property type="protein sequence ID" value="VIO74576.1"/>
    <property type="molecule type" value="Genomic_DNA"/>
</dbReference>
<evidence type="ECO:0000313" key="3">
    <source>
        <dbReference type="Proteomes" id="UP000328092"/>
    </source>
</evidence>
<evidence type="ECO:0000313" key="2">
    <source>
        <dbReference type="EMBL" id="VIO74576.1"/>
    </source>
</evidence>
<reference evidence="2" key="1">
    <citation type="submission" date="2019-02" db="EMBL/GenBank/DDBJ databases">
        <authorList>
            <person name="Pothier F.J."/>
        </authorList>
    </citation>
    <scope>NUCLEOTIDE SEQUENCE</scope>
    <source>
        <strain evidence="2">CI-1B</strain>
    </source>
</reference>
<dbReference type="AlphaFoldDB" id="A0A508TJZ4"/>
<proteinExistence type="predicted"/>
<comment type="caution">
    <text evidence="2">The sequence shown here is derived from an EMBL/GenBank/DDBJ whole genome shotgun (WGS) entry which is preliminary data.</text>
</comment>
<sequence>MPDNLTKRVQPDRSKINMQEDYEVKYWTHELGVTRDELQRAVDKVGNAAAAVRKELGICPPGDRTPNAPSQKTGRRRISSANVTR</sequence>
<name>A0A508TJZ4_9BRAD</name>
<dbReference type="Pfam" id="PF12244">
    <property type="entry name" value="DUF3606"/>
    <property type="match status" value="1"/>
</dbReference>
<dbReference type="OrthoDB" id="8238029at2"/>
<protein>
    <recommendedName>
        <fullName evidence="4">DUF3606 domain-containing protein</fullName>
    </recommendedName>
</protein>
<accession>A0A508TJZ4</accession>
<evidence type="ECO:0000256" key="1">
    <source>
        <dbReference type="SAM" id="MobiDB-lite"/>
    </source>
</evidence>